<evidence type="ECO:0000313" key="3">
    <source>
        <dbReference type="Proteomes" id="UP000248021"/>
    </source>
</evidence>
<dbReference type="Pfam" id="PF09722">
    <property type="entry name" value="Xre_MbcA_ParS_C"/>
    <property type="match status" value="1"/>
</dbReference>
<gene>
    <name evidence="2" type="ORF">C7450_11211</name>
</gene>
<evidence type="ECO:0000259" key="1">
    <source>
        <dbReference type="Pfam" id="PF09722"/>
    </source>
</evidence>
<proteinExistence type="predicted"/>
<keyword evidence="3" id="KW-1185">Reference proteome</keyword>
<dbReference type="InterPro" id="IPR024467">
    <property type="entry name" value="Xre/MbcA/ParS-like_toxin-bd"/>
</dbReference>
<dbReference type="AlphaFoldDB" id="A0A2V3TXJ4"/>
<name>A0A2V3TXJ4_9HYPH</name>
<feature type="domain" description="Antitoxin Xre/MbcA/ParS-like toxin-binding" evidence="1">
    <location>
        <begin position="80"/>
        <end position="129"/>
    </location>
</feature>
<protein>
    <submittedName>
        <fullName evidence="2">Uncharacterized protein DUF2384</fullName>
    </submittedName>
</protein>
<reference evidence="2 3" key="1">
    <citation type="submission" date="2018-05" db="EMBL/GenBank/DDBJ databases">
        <title>Genomic Encyclopedia of Type Strains, Phase IV (KMG-IV): sequencing the most valuable type-strain genomes for metagenomic binning, comparative biology and taxonomic classification.</title>
        <authorList>
            <person name="Goeker M."/>
        </authorList>
    </citation>
    <scope>NUCLEOTIDE SEQUENCE [LARGE SCALE GENOMIC DNA]</scope>
    <source>
        <strain evidence="2 3">DSM 6462</strain>
    </source>
</reference>
<evidence type="ECO:0000313" key="2">
    <source>
        <dbReference type="EMBL" id="PXW53982.1"/>
    </source>
</evidence>
<comment type="caution">
    <text evidence="2">The sequence shown here is derived from an EMBL/GenBank/DDBJ whole genome shotgun (WGS) entry which is preliminary data.</text>
</comment>
<dbReference type="EMBL" id="QJJK01000012">
    <property type="protein sequence ID" value="PXW53982.1"/>
    <property type="molecule type" value="Genomic_DNA"/>
</dbReference>
<accession>A0A2V3TXJ4</accession>
<dbReference type="Proteomes" id="UP000248021">
    <property type="component" value="Unassembled WGS sequence"/>
</dbReference>
<sequence>MINLRLDAVMNAAALEIAVTRFREGDAPFLSARRIAALLGVTLTELAALAGVARNTLTAKSGARKVDQALSPVARIVAMASEMAGGDERAALWFKHQPIPGWAGKTAYDLVREGKADKVLAYLEAVRSGVYA</sequence>
<organism evidence="2 3">
    <name type="scientific">Chelatococcus asaccharovorans</name>
    <dbReference type="NCBI Taxonomy" id="28210"/>
    <lineage>
        <taxon>Bacteria</taxon>
        <taxon>Pseudomonadati</taxon>
        <taxon>Pseudomonadota</taxon>
        <taxon>Alphaproteobacteria</taxon>
        <taxon>Hyphomicrobiales</taxon>
        <taxon>Chelatococcaceae</taxon>
        <taxon>Chelatococcus</taxon>
    </lineage>
</organism>